<dbReference type="AlphaFoldDB" id="A0A5A7PNR4"/>
<organism evidence="1 2">
    <name type="scientific">Striga asiatica</name>
    <name type="common">Asiatic witchweed</name>
    <name type="synonym">Buchnera asiatica</name>
    <dbReference type="NCBI Taxonomy" id="4170"/>
    <lineage>
        <taxon>Eukaryota</taxon>
        <taxon>Viridiplantae</taxon>
        <taxon>Streptophyta</taxon>
        <taxon>Embryophyta</taxon>
        <taxon>Tracheophyta</taxon>
        <taxon>Spermatophyta</taxon>
        <taxon>Magnoliopsida</taxon>
        <taxon>eudicotyledons</taxon>
        <taxon>Gunneridae</taxon>
        <taxon>Pentapetalae</taxon>
        <taxon>asterids</taxon>
        <taxon>lamiids</taxon>
        <taxon>Lamiales</taxon>
        <taxon>Orobanchaceae</taxon>
        <taxon>Buchnereae</taxon>
        <taxon>Striga</taxon>
    </lineage>
</organism>
<protein>
    <submittedName>
        <fullName evidence="1">Pentatricopeptide repeat-containing family protein</fullName>
    </submittedName>
</protein>
<reference evidence="2" key="1">
    <citation type="journal article" date="2019" name="Curr. Biol.">
        <title>Genome Sequence of Striga asiatica Provides Insight into the Evolution of Plant Parasitism.</title>
        <authorList>
            <person name="Yoshida S."/>
            <person name="Kim S."/>
            <person name="Wafula E.K."/>
            <person name="Tanskanen J."/>
            <person name="Kim Y.M."/>
            <person name="Honaas L."/>
            <person name="Yang Z."/>
            <person name="Spallek T."/>
            <person name="Conn C.E."/>
            <person name="Ichihashi Y."/>
            <person name="Cheong K."/>
            <person name="Cui S."/>
            <person name="Der J.P."/>
            <person name="Gundlach H."/>
            <person name="Jiao Y."/>
            <person name="Hori C."/>
            <person name="Ishida J.K."/>
            <person name="Kasahara H."/>
            <person name="Kiba T."/>
            <person name="Kim M.S."/>
            <person name="Koo N."/>
            <person name="Laohavisit A."/>
            <person name="Lee Y.H."/>
            <person name="Lumba S."/>
            <person name="McCourt P."/>
            <person name="Mortimer J.C."/>
            <person name="Mutuku J.M."/>
            <person name="Nomura T."/>
            <person name="Sasaki-Sekimoto Y."/>
            <person name="Seto Y."/>
            <person name="Wang Y."/>
            <person name="Wakatake T."/>
            <person name="Sakakibara H."/>
            <person name="Demura T."/>
            <person name="Yamaguchi S."/>
            <person name="Yoneyama K."/>
            <person name="Manabe R.I."/>
            <person name="Nelson D.C."/>
            <person name="Schulman A.H."/>
            <person name="Timko M.P."/>
            <person name="dePamphilis C.W."/>
            <person name="Choi D."/>
            <person name="Shirasu K."/>
        </authorList>
    </citation>
    <scope>NUCLEOTIDE SEQUENCE [LARGE SCALE GENOMIC DNA]</scope>
    <source>
        <strain evidence="2">cv. UVA1</strain>
    </source>
</reference>
<evidence type="ECO:0000313" key="2">
    <source>
        <dbReference type="Proteomes" id="UP000325081"/>
    </source>
</evidence>
<keyword evidence="2" id="KW-1185">Reference proteome</keyword>
<name>A0A5A7PNR4_STRAF</name>
<gene>
    <name evidence="1" type="ORF">STAS_10653</name>
</gene>
<dbReference type="EMBL" id="BKCP01004894">
    <property type="protein sequence ID" value="GER34430.1"/>
    <property type="molecule type" value="Genomic_DNA"/>
</dbReference>
<comment type="caution">
    <text evidence="1">The sequence shown here is derived from an EMBL/GenBank/DDBJ whole genome shotgun (WGS) entry which is preliminary data.</text>
</comment>
<dbReference type="Proteomes" id="UP000325081">
    <property type="component" value="Unassembled WGS sequence"/>
</dbReference>
<sequence>MQVSKLTTLLDKSLTVDQTKQIHCQIILNRLQNLEPLLVRQTLKSAATHSPIATLYTASILRRMPTPYTSATSPCTATRSISNIGTWASLGHIPRFTSVN</sequence>
<accession>A0A5A7PNR4</accession>
<evidence type="ECO:0000313" key="1">
    <source>
        <dbReference type="EMBL" id="GER34430.1"/>
    </source>
</evidence>
<proteinExistence type="predicted"/>